<proteinExistence type="predicted"/>
<dbReference type="InterPro" id="IPR002925">
    <property type="entry name" value="Dienelactn_hydro"/>
</dbReference>
<reference evidence="2 3" key="1">
    <citation type="journal article" date="2018" name="Nat. Genet.">
        <title>Extensive intraspecific gene order and gene structural variations between Mo17 and other maize genomes.</title>
        <authorList>
            <person name="Sun S."/>
            <person name="Zhou Y."/>
            <person name="Chen J."/>
            <person name="Shi J."/>
            <person name="Zhao H."/>
            <person name="Zhao H."/>
            <person name="Song W."/>
            <person name="Zhang M."/>
            <person name="Cui Y."/>
            <person name="Dong X."/>
            <person name="Liu H."/>
            <person name="Ma X."/>
            <person name="Jiao Y."/>
            <person name="Wang B."/>
            <person name="Wei X."/>
            <person name="Stein J.C."/>
            <person name="Glaubitz J.C."/>
            <person name="Lu F."/>
            <person name="Yu G."/>
            <person name="Liang C."/>
            <person name="Fengler K."/>
            <person name="Li B."/>
            <person name="Rafalski A."/>
            <person name="Schnable P.S."/>
            <person name="Ware D.H."/>
            <person name="Buckler E.S."/>
            <person name="Lai J."/>
        </authorList>
    </citation>
    <scope>NUCLEOTIDE SEQUENCE [LARGE SCALE GENOMIC DNA]</scope>
    <source>
        <strain evidence="3">cv. Missouri 17</strain>
        <tissue evidence="2">Seedling</tissue>
    </source>
</reference>
<evidence type="ECO:0000259" key="1">
    <source>
        <dbReference type="Pfam" id="PF01738"/>
    </source>
</evidence>
<dbReference type="GO" id="GO:0016787">
    <property type="term" value="F:hydrolase activity"/>
    <property type="evidence" value="ECO:0007669"/>
    <property type="project" value="InterPro"/>
</dbReference>
<dbReference type="PANTHER" id="PTHR12277:SF130">
    <property type="entry name" value="ALPHA_BETA-HYDROLASES SUPERFAMILY PROTEIN"/>
    <property type="match status" value="1"/>
</dbReference>
<dbReference type="Gene3D" id="3.40.50.1820">
    <property type="entry name" value="alpha/beta hydrolase"/>
    <property type="match status" value="1"/>
</dbReference>
<dbReference type="Proteomes" id="UP000251960">
    <property type="component" value="Chromosome 5"/>
</dbReference>
<feature type="domain" description="Dienelactone hydrolase" evidence="1">
    <location>
        <begin position="5"/>
        <end position="122"/>
    </location>
</feature>
<dbReference type="ExpressionAtlas" id="A0A3L6ES88">
    <property type="expression patterns" value="baseline and differential"/>
</dbReference>
<dbReference type="InterPro" id="IPR029058">
    <property type="entry name" value="AB_hydrolase_fold"/>
</dbReference>
<name>A0A3L6ES88_MAIZE</name>
<evidence type="ECO:0000313" key="2">
    <source>
        <dbReference type="EMBL" id="PWZ23932.1"/>
    </source>
</evidence>
<dbReference type="Pfam" id="PF01738">
    <property type="entry name" value="DLH"/>
    <property type="match status" value="1"/>
</dbReference>
<organism evidence="2 3">
    <name type="scientific">Zea mays</name>
    <name type="common">Maize</name>
    <dbReference type="NCBI Taxonomy" id="4577"/>
    <lineage>
        <taxon>Eukaryota</taxon>
        <taxon>Viridiplantae</taxon>
        <taxon>Streptophyta</taxon>
        <taxon>Embryophyta</taxon>
        <taxon>Tracheophyta</taxon>
        <taxon>Spermatophyta</taxon>
        <taxon>Magnoliopsida</taxon>
        <taxon>Liliopsida</taxon>
        <taxon>Poales</taxon>
        <taxon>Poaceae</taxon>
        <taxon>PACMAD clade</taxon>
        <taxon>Panicoideae</taxon>
        <taxon>Andropogonodae</taxon>
        <taxon>Andropogoneae</taxon>
        <taxon>Tripsacinae</taxon>
        <taxon>Zea</taxon>
    </lineage>
</organism>
<dbReference type="AlphaFoldDB" id="A0A3L6ES88"/>
<comment type="caution">
    <text evidence="2">The sequence shown here is derived from an EMBL/GenBank/DDBJ whole genome shotgun (WGS) entry which is preliminary data.</text>
</comment>
<accession>A0A3L6ES88</accession>
<dbReference type="PANTHER" id="PTHR12277">
    <property type="entry name" value="ALPHA/BETA HYDROLASE DOMAIN-CONTAINING PROTEIN"/>
    <property type="match status" value="1"/>
</dbReference>
<gene>
    <name evidence="2" type="primary">abhd17c_1</name>
    <name evidence="2" type="ORF">Zm00014a_035368</name>
</gene>
<dbReference type="EMBL" id="NCVQ01000006">
    <property type="protein sequence ID" value="PWZ23932.1"/>
    <property type="molecule type" value="Genomic_DNA"/>
</dbReference>
<evidence type="ECO:0000313" key="3">
    <source>
        <dbReference type="Proteomes" id="UP000251960"/>
    </source>
</evidence>
<dbReference type="SUPFAM" id="SSF53474">
    <property type="entry name" value="alpha/beta-Hydrolases"/>
    <property type="match status" value="1"/>
</dbReference>
<protein>
    <submittedName>
        <fullName evidence="2">Protein ABHD17C</fullName>
    </submittedName>
</protein>
<sequence>MSLQTVYSSIEQPTECNTYADIEAAYNCLKEKYGVADEDIILYGQSVGSGPTIDLASRLPDLRAVVLHSPILSGLRVIYPVKRTFWFDIYKNIDKIGLVNCPVLVIHGTSDDIVDCSHGKQLWECG</sequence>